<dbReference type="AlphaFoldDB" id="A0A2M9Q3A5"/>
<dbReference type="Proteomes" id="UP000232101">
    <property type="component" value="Unassembled WGS sequence"/>
</dbReference>
<gene>
    <name evidence="1" type="ORF">CWD94_17165</name>
</gene>
<reference evidence="1 2" key="1">
    <citation type="submission" date="2017-11" db="EMBL/GenBank/DDBJ databases">
        <title>Bacterial isolate from king chilli rhizosphere.</title>
        <authorList>
            <person name="Takhelmayum P."/>
            <person name="Sarangthem I."/>
        </authorList>
    </citation>
    <scope>NUCLEOTIDE SEQUENCE [LARGE SCALE GENOMIC DNA]</scope>
    <source>
        <strain evidence="2">t26</strain>
    </source>
</reference>
<evidence type="ECO:0000313" key="1">
    <source>
        <dbReference type="EMBL" id="PJO42554.1"/>
    </source>
</evidence>
<dbReference type="STRING" id="582475.ACZ11_18125"/>
<dbReference type="Pfam" id="PF05610">
    <property type="entry name" value="DUF779"/>
    <property type="match status" value="1"/>
</dbReference>
<dbReference type="InterPro" id="IPR008497">
    <property type="entry name" value="DUF779"/>
</dbReference>
<proteinExistence type="predicted"/>
<name>A0A2M9Q3A5_9BACI</name>
<dbReference type="RefSeq" id="WP_100544100.1">
    <property type="nucleotide sequence ID" value="NZ_CP158849.1"/>
</dbReference>
<sequence>MAERVIATKEGLNLIELIKSRHGAIMFYQSGGCCDGSAPMCYVEGDFKIGENDIYLGTIGDVPFYIHRAQYEYFKHTQLIIHAIEGRGASFSLDSVENMHFITNSRVFTTEEYEEIKSSFN</sequence>
<dbReference type="EMBL" id="PHQY01000649">
    <property type="protein sequence ID" value="PJO42554.1"/>
    <property type="molecule type" value="Genomic_DNA"/>
</dbReference>
<evidence type="ECO:0000313" key="2">
    <source>
        <dbReference type="Proteomes" id="UP000232101"/>
    </source>
</evidence>
<protein>
    <submittedName>
        <fullName evidence="1">DUF779 domain-containing protein</fullName>
    </submittedName>
</protein>
<dbReference type="PIRSF" id="PIRSF009151">
    <property type="entry name" value="DUF779"/>
    <property type="match status" value="1"/>
</dbReference>
<comment type="caution">
    <text evidence="1">The sequence shown here is derived from an EMBL/GenBank/DDBJ whole genome shotgun (WGS) entry which is preliminary data.</text>
</comment>
<organism evidence="1 2">
    <name type="scientific">Lysinibacillus xylanilyticus</name>
    <dbReference type="NCBI Taxonomy" id="582475"/>
    <lineage>
        <taxon>Bacteria</taxon>
        <taxon>Bacillati</taxon>
        <taxon>Bacillota</taxon>
        <taxon>Bacilli</taxon>
        <taxon>Bacillales</taxon>
        <taxon>Bacillaceae</taxon>
        <taxon>Lysinibacillus</taxon>
    </lineage>
</organism>
<accession>A0A2M9Q3A5</accession>